<comment type="caution">
    <text evidence="2">The sequence shown here is derived from an EMBL/GenBank/DDBJ whole genome shotgun (WGS) entry which is preliminary data.</text>
</comment>
<dbReference type="InterPro" id="IPR050982">
    <property type="entry name" value="Auxin_biosynth/cation_transpt"/>
</dbReference>
<reference evidence="2 3" key="1">
    <citation type="submission" date="2016-10" db="EMBL/GenBank/DDBJ databases">
        <authorList>
            <person name="Varghese N."/>
            <person name="Submissions S."/>
        </authorList>
    </citation>
    <scope>NUCLEOTIDE SEQUENCE [LARGE SCALE GENOMIC DNA]</scope>
    <source>
        <strain evidence="2 3">IAM 15147</strain>
    </source>
</reference>
<dbReference type="PANTHER" id="PTHR43539:SF78">
    <property type="entry name" value="FLAVIN-CONTAINING MONOOXYGENASE"/>
    <property type="match status" value="1"/>
</dbReference>
<organism evidence="2 3">
    <name type="scientific">Agrococcus baldri</name>
    <dbReference type="NCBI Taxonomy" id="153730"/>
    <lineage>
        <taxon>Bacteria</taxon>
        <taxon>Bacillati</taxon>
        <taxon>Actinomycetota</taxon>
        <taxon>Actinomycetes</taxon>
        <taxon>Micrococcales</taxon>
        <taxon>Microbacteriaceae</taxon>
        <taxon>Agrococcus</taxon>
    </lineage>
</organism>
<proteinExistence type="predicted"/>
<dbReference type="GO" id="GO:0050660">
    <property type="term" value="F:flavin adenine dinucleotide binding"/>
    <property type="evidence" value="ECO:0007669"/>
    <property type="project" value="TreeGrafter"/>
</dbReference>
<dbReference type="SUPFAM" id="SSF51905">
    <property type="entry name" value="FAD/NAD(P)-binding domain"/>
    <property type="match status" value="2"/>
</dbReference>
<dbReference type="PRINTS" id="PR00368">
    <property type="entry name" value="FADPNR"/>
</dbReference>
<dbReference type="PANTHER" id="PTHR43539">
    <property type="entry name" value="FLAVIN-BINDING MONOOXYGENASE-LIKE PROTEIN (AFU_ORTHOLOGUE AFUA_4G09220)"/>
    <property type="match status" value="1"/>
</dbReference>
<name>A0AA94HKM7_9MICO</name>
<dbReference type="AlphaFoldDB" id="A0AA94HKM7"/>
<dbReference type="EMBL" id="FOZN01000001">
    <property type="protein sequence ID" value="SFS01206.1"/>
    <property type="molecule type" value="Genomic_DNA"/>
</dbReference>
<dbReference type="GO" id="GO:0004497">
    <property type="term" value="F:monooxygenase activity"/>
    <property type="evidence" value="ECO:0007669"/>
    <property type="project" value="TreeGrafter"/>
</dbReference>
<sequence length="381" mass="41270">MAIQEGEGAAGVRDVDTLIIGAGQAGLATAHALERRGGDCLVVDAERRVGDNWRHQYDSLSLYTPNRFNALPGMPFPGDPRGFAHKDEAAAYLEAYAAHLERPVQLDCRVHRLARHGDWFRAETAQGVIDCRSVVVATSPLGRAPAIPAAAAELDPAILQLHSSEYRRPNQLREGPVLVVGGGHSGCDIALELARTHPTTLAGRDPGQVPVPWDKPIVHLAVPMVMAMYRWVHVRRAPHGRRLREHVLHHGAPMLRVKRAHLAEAGVTRTTARMVGARDGQPLLADGTVVEAASVVWATGFRHEFGWLDLPVLDAEGWPREYRGVAADVDGLYFCGLAWQHSMASMVIFGAGSDAAHVARRILARSAVPARRPRPAAAGAR</sequence>
<keyword evidence="3" id="KW-1185">Reference proteome</keyword>
<evidence type="ECO:0000256" key="1">
    <source>
        <dbReference type="ARBA" id="ARBA00023002"/>
    </source>
</evidence>
<dbReference type="PRINTS" id="PR00469">
    <property type="entry name" value="PNDRDTASEII"/>
</dbReference>
<dbReference type="InterPro" id="IPR036188">
    <property type="entry name" value="FAD/NAD-bd_sf"/>
</dbReference>
<dbReference type="Gene3D" id="3.50.50.60">
    <property type="entry name" value="FAD/NAD(P)-binding domain"/>
    <property type="match status" value="1"/>
</dbReference>
<protein>
    <submittedName>
        <fullName evidence="2">Flavoprotein involved in K+ transport</fullName>
    </submittedName>
</protein>
<dbReference type="Proteomes" id="UP000198506">
    <property type="component" value="Unassembled WGS sequence"/>
</dbReference>
<evidence type="ECO:0000313" key="2">
    <source>
        <dbReference type="EMBL" id="SFS01206.1"/>
    </source>
</evidence>
<dbReference type="RefSeq" id="WP_092915553.1">
    <property type="nucleotide sequence ID" value="NZ_FOZN01000001.1"/>
</dbReference>
<evidence type="ECO:0000313" key="3">
    <source>
        <dbReference type="Proteomes" id="UP000198506"/>
    </source>
</evidence>
<accession>A0AA94HKM7</accession>
<dbReference type="Pfam" id="PF13738">
    <property type="entry name" value="Pyr_redox_3"/>
    <property type="match status" value="1"/>
</dbReference>
<gene>
    <name evidence="2" type="ORF">SAMN04487783_0525</name>
</gene>
<keyword evidence="1" id="KW-0560">Oxidoreductase</keyword>